<sequence length="117" mass="13119">MDNNGLGAPSKNATQHHRPIRVRTCIAHKTRHHDSHLLRVVATQSESATVILVPDPHRRLGGRGCWITPTLEAVELAEKRNAFRRALRVSAQVDTGPVRKYIAANPLDLDIRKKTEH</sequence>
<dbReference type="PANTHER" id="PTHR34215">
    <property type="entry name" value="BLL0784 PROTEIN"/>
    <property type="match status" value="1"/>
</dbReference>
<dbReference type="PANTHER" id="PTHR34215:SF1">
    <property type="entry name" value="YLXR DOMAIN-CONTAINING PROTEIN"/>
    <property type="match status" value="1"/>
</dbReference>
<dbReference type="STRING" id="571915.CMUST_09315"/>
<dbReference type="SUPFAM" id="SSF64376">
    <property type="entry name" value="YlxR-like"/>
    <property type="match status" value="1"/>
</dbReference>
<gene>
    <name evidence="2" type="ORF">CMUST_09315</name>
</gene>
<dbReference type="Pfam" id="PF04296">
    <property type="entry name" value="YlxR"/>
    <property type="match status" value="1"/>
</dbReference>
<dbReference type="AlphaFoldDB" id="A0A0G3GYH3"/>
<keyword evidence="3" id="KW-1185">Reference proteome</keyword>
<evidence type="ECO:0000313" key="2">
    <source>
        <dbReference type="EMBL" id="AKK06179.1"/>
    </source>
</evidence>
<dbReference type="RefSeq" id="WP_047262258.1">
    <property type="nucleotide sequence ID" value="NZ_CP011542.1"/>
</dbReference>
<name>A0A0G3GYH3_9CORY</name>
<organism evidence="2 3">
    <name type="scientific">Corynebacterium mustelae</name>
    <dbReference type="NCBI Taxonomy" id="571915"/>
    <lineage>
        <taxon>Bacteria</taxon>
        <taxon>Bacillati</taxon>
        <taxon>Actinomycetota</taxon>
        <taxon>Actinomycetes</taxon>
        <taxon>Mycobacteriales</taxon>
        <taxon>Corynebacteriaceae</taxon>
        <taxon>Corynebacterium</taxon>
    </lineage>
</organism>
<accession>A0A0G3GYH3</accession>
<dbReference type="PATRIC" id="fig|571915.4.peg.1973"/>
<evidence type="ECO:0000313" key="3">
    <source>
        <dbReference type="Proteomes" id="UP000035199"/>
    </source>
</evidence>
<dbReference type="OrthoDB" id="5244965at2"/>
<proteinExistence type="predicted"/>
<dbReference type="KEGG" id="cmv:CMUST_09315"/>
<dbReference type="InterPro" id="IPR035931">
    <property type="entry name" value="YlxR-like_sf"/>
</dbReference>
<reference evidence="2 3" key="1">
    <citation type="journal article" date="2015" name="Genome Announc.">
        <title>Complete Genome Sequence of the Type Strain Corynebacterium mustelae DSM 45274, Isolated from Various Tissues of a Male Ferret with Lethal Sepsis.</title>
        <authorList>
            <person name="Ruckert C."/>
            <person name="Eimer J."/>
            <person name="Winkler A."/>
            <person name="Tauch A."/>
        </authorList>
    </citation>
    <scope>NUCLEOTIDE SEQUENCE [LARGE SCALE GENOMIC DNA]</scope>
    <source>
        <strain evidence="2 3">DSM 45274</strain>
    </source>
</reference>
<dbReference type="Proteomes" id="UP000035199">
    <property type="component" value="Chromosome"/>
</dbReference>
<evidence type="ECO:0000259" key="1">
    <source>
        <dbReference type="Pfam" id="PF04296"/>
    </source>
</evidence>
<feature type="domain" description="YlxR" evidence="1">
    <location>
        <begin position="23"/>
        <end position="92"/>
    </location>
</feature>
<reference evidence="3" key="2">
    <citation type="submission" date="2015-05" db="EMBL/GenBank/DDBJ databases">
        <title>Complete genome sequence of Corynebacterium mustelae DSM 45274, isolated from various tissues of a male ferret with lethal sepsis.</title>
        <authorList>
            <person name="Ruckert C."/>
            <person name="Albersmeier A."/>
            <person name="Winkler A."/>
            <person name="Tauch A."/>
        </authorList>
    </citation>
    <scope>NUCLEOTIDE SEQUENCE [LARGE SCALE GENOMIC DNA]</scope>
    <source>
        <strain evidence="3">DSM 45274</strain>
    </source>
</reference>
<dbReference type="InterPro" id="IPR007393">
    <property type="entry name" value="YlxR_dom"/>
</dbReference>
<dbReference type="Gene3D" id="3.30.1230.10">
    <property type="entry name" value="YlxR-like"/>
    <property type="match status" value="1"/>
</dbReference>
<protein>
    <submittedName>
        <fullName evidence="2">Putative nucleic-acid-binding protein implicated in transcription termination</fullName>
    </submittedName>
</protein>
<dbReference type="EMBL" id="CP011542">
    <property type="protein sequence ID" value="AKK06179.1"/>
    <property type="molecule type" value="Genomic_DNA"/>
</dbReference>
<dbReference type="InterPro" id="IPR037465">
    <property type="entry name" value="YlxR"/>
</dbReference>